<keyword evidence="16" id="KW-1185">Reference proteome</keyword>
<reference evidence="15 16" key="1">
    <citation type="submission" date="2019-03" db="EMBL/GenBank/DDBJ databases">
        <title>Three New Species of Nocardioides, Nocardioides euryhalodurans sp. nov., Nocardioides seonyuensis sp. nov. and Nocardioides eburneoflavus sp. nov., Iolated from Soil.</title>
        <authorList>
            <person name="Roh S.G."/>
            <person name="Lee C."/>
            <person name="Kim M.-K."/>
            <person name="Kim S.B."/>
        </authorList>
    </citation>
    <scope>NUCLEOTIDE SEQUENCE [LARGE SCALE GENOMIC DNA]</scope>
    <source>
        <strain evidence="15 16">MMS17-SY117</strain>
    </source>
</reference>
<protein>
    <recommendedName>
        <fullName evidence="13">Cysteine--tRNA ligase</fullName>
        <ecNumber evidence="13">6.1.1.16</ecNumber>
    </recommendedName>
    <alternativeName>
        <fullName evidence="13">Cysteinyl-tRNA synthetase</fullName>
        <shortName evidence="13">CysRS</shortName>
    </alternativeName>
</protein>
<feature type="short sequence motif" description="'KMSKS' region" evidence="13">
    <location>
        <begin position="271"/>
        <end position="275"/>
    </location>
</feature>
<feature type="binding site" evidence="13">
    <location>
        <position position="244"/>
    </location>
    <ligand>
        <name>Zn(2+)</name>
        <dbReference type="ChEBI" id="CHEBI:29105"/>
    </ligand>
</feature>
<dbReference type="EMBL" id="CP038267">
    <property type="protein sequence ID" value="QBR93440.1"/>
    <property type="molecule type" value="Genomic_DNA"/>
</dbReference>
<feature type="domain" description="Cysteinyl-tRNA synthetase class Ia DALR" evidence="14">
    <location>
        <begin position="347"/>
        <end position="406"/>
    </location>
</feature>
<dbReference type="CDD" id="cd00672">
    <property type="entry name" value="CysRS_core"/>
    <property type="match status" value="1"/>
</dbReference>
<evidence type="ECO:0000256" key="3">
    <source>
        <dbReference type="ARBA" id="ARBA00011245"/>
    </source>
</evidence>
<gene>
    <name evidence="13" type="primary">cysS</name>
    <name evidence="15" type="ORF">EXE57_15050</name>
</gene>
<dbReference type="InterPro" id="IPR015273">
    <property type="entry name" value="Cys-tRNA-synt_Ia_DALR"/>
</dbReference>
<keyword evidence="8 13" id="KW-0862">Zinc</keyword>
<dbReference type="Pfam" id="PF01406">
    <property type="entry name" value="tRNA-synt_1e"/>
    <property type="match status" value="1"/>
</dbReference>
<dbReference type="PANTHER" id="PTHR10890:SF30">
    <property type="entry name" value="CYSTEINE--TRNA LIGASE"/>
    <property type="match status" value="1"/>
</dbReference>
<dbReference type="GO" id="GO:0006423">
    <property type="term" value="P:cysteinyl-tRNA aminoacylation"/>
    <property type="evidence" value="ECO:0007669"/>
    <property type="project" value="UniProtKB-UniRule"/>
</dbReference>
<feature type="binding site" evidence="13">
    <location>
        <position position="215"/>
    </location>
    <ligand>
        <name>Zn(2+)</name>
        <dbReference type="ChEBI" id="CHEBI:29105"/>
    </ligand>
</feature>
<dbReference type="Gene3D" id="1.20.120.1910">
    <property type="entry name" value="Cysteine-tRNA ligase, C-terminal anti-codon recognition domain"/>
    <property type="match status" value="1"/>
</dbReference>
<dbReference type="OrthoDB" id="9815130at2"/>
<dbReference type="GO" id="GO:0008270">
    <property type="term" value="F:zinc ion binding"/>
    <property type="evidence" value="ECO:0007669"/>
    <property type="project" value="UniProtKB-UniRule"/>
</dbReference>
<dbReference type="InterPro" id="IPR024909">
    <property type="entry name" value="Cys-tRNA/MSH_ligase"/>
</dbReference>
<evidence type="ECO:0000259" key="14">
    <source>
        <dbReference type="SMART" id="SM00840"/>
    </source>
</evidence>
<dbReference type="InterPro" id="IPR009080">
    <property type="entry name" value="tRNAsynth_Ia_anticodon-bd"/>
</dbReference>
<dbReference type="Pfam" id="PF23493">
    <property type="entry name" value="CysS_C"/>
    <property type="match status" value="1"/>
</dbReference>
<keyword evidence="10 13" id="KW-0648">Protein biosynthesis</keyword>
<evidence type="ECO:0000256" key="7">
    <source>
        <dbReference type="ARBA" id="ARBA00022741"/>
    </source>
</evidence>
<dbReference type="Pfam" id="PF09190">
    <property type="entry name" value="DALR_2"/>
    <property type="match status" value="1"/>
</dbReference>
<evidence type="ECO:0000256" key="1">
    <source>
        <dbReference type="ARBA" id="ARBA00004496"/>
    </source>
</evidence>
<evidence type="ECO:0000256" key="2">
    <source>
        <dbReference type="ARBA" id="ARBA00005594"/>
    </source>
</evidence>
<evidence type="ECO:0000256" key="9">
    <source>
        <dbReference type="ARBA" id="ARBA00022840"/>
    </source>
</evidence>
<dbReference type="SUPFAM" id="SSF47323">
    <property type="entry name" value="Anticodon-binding domain of a subclass of class I aminoacyl-tRNA synthetases"/>
    <property type="match status" value="1"/>
</dbReference>
<comment type="cofactor">
    <cofactor evidence="13">
        <name>Zn(2+)</name>
        <dbReference type="ChEBI" id="CHEBI:29105"/>
    </cofactor>
    <text evidence="13">Binds 1 zinc ion per subunit.</text>
</comment>
<dbReference type="InterPro" id="IPR032678">
    <property type="entry name" value="tRNA-synt_1_cat_dom"/>
</dbReference>
<dbReference type="KEGG" id="noy:EXE57_15050"/>
<evidence type="ECO:0000256" key="6">
    <source>
        <dbReference type="ARBA" id="ARBA00022723"/>
    </source>
</evidence>
<evidence type="ECO:0000256" key="4">
    <source>
        <dbReference type="ARBA" id="ARBA00022490"/>
    </source>
</evidence>
<dbReference type="HAMAP" id="MF_00041">
    <property type="entry name" value="Cys_tRNA_synth"/>
    <property type="match status" value="1"/>
</dbReference>
<evidence type="ECO:0000256" key="8">
    <source>
        <dbReference type="ARBA" id="ARBA00022833"/>
    </source>
</evidence>
<keyword evidence="5 13" id="KW-0436">Ligase</keyword>
<dbReference type="GO" id="GO:0005829">
    <property type="term" value="C:cytosol"/>
    <property type="evidence" value="ECO:0007669"/>
    <property type="project" value="TreeGrafter"/>
</dbReference>
<dbReference type="EC" id="6.1.1.16" evidence="13"/>
<keyword evidence="4 13" id="KW-0963">Cytoplasm</keyword>
<name>A0A4P7GN19_9ACTN</name>
<dbReference type="GO" id="GO:0004817">
    <property type="term" value="F:cysteine-tRNA ligase activity"/>
    <property type="evidence" value="ECO:0007669"/>
    <property type="project" value="UniProtKB-UniRule"/>
</dbReference>
<feature type="short sequence motif" description="'HIGH' region" evidence="13">
    <location>
        <begin position="31"/>
        <end position="41"/>
    </location>
</feature>
<comment type="catalytic activity">
    <reaction evidence="12 13">
        <text>tRNA(Cys) + L-cysteine + ATP = L-cysteinyl-tRNA(Cys) + AMP + diphosphate</text>
        <dbReference type="Rhea" id="RHEA:17773"/>
        <dbReference type="Rhea" id="RHEA-COMP:9661"/>
        <dbReference type="Rhea" id="RHEA-COMP:9679"/>
        <dbReference type="ChEBI" id="CHEBI:30616"/>
        <dbReference type="ChEBI" id="CHEBI:33019"/>
        <dbReference type="ChEBI" id="CHEBI:35235"/>
        <dbReference type="ChEBI" id="CHEBI:78442"/>
        <dbReference type="ChEBI" id="CHEBI:78517"/>
        <dbReference type="ChEBI" id="CHEBI:456215"/>
        <dbReference type="EC" id="6.1.1.16"/>
    </reaction>
</comment>
<dbReference type="FunFam" id="3.40.50.620:FF:000068">
    <property type="entry name" value="Cysteine--tRNA ligase"/>
    <property type="match status" value="1"/>
</dbReference>
<feature type="binding site" evidence="13">
    <location>
        <position position="274"/>
    </location>
    <ligand>
        <name>ATP</name>
        <dbReference type="ChEBI" id="CHEBI:30616"/>
    </ligand>
</feature>
<evidence type="ECO:0000313" key="16">
    <source>
        <dbReference type="Proteomes" id="UP000294894"/>
    </source>
</evidence>
<comment type="subunit">
    <text evidence="3 13">Monomer.</text>
</comment>
<feature type="binding site" evidence="13">
    <location>
        <position position="29"/>
    </location>
    <ligand>
        <name>Zn(2+)</name>
        <dbReference type="ChEBI" id="CHEBI:29105"/>
    </ligand>
</feature>
<dbReference type="PANTHER" id="PTHR10890">
    <property type="entry name" value="CYSTEINYL-TRNA SYNTHETASE"/>
    <property type="match status" value="1"/>
</dbReference>
<dbReference type="SMART" id="SM00840">
    <property type="entry name" value="DALR_2"/>
    <property type="match status" value="1"/>
</dbReference>
<dbReference type="InterPro" id="IPR014729">
    <property type="entry name" value="Rossmann-like_a/b/a_fold"/>
</dbReference>
<dbReference type="RefSeq" id="WP_135078877.1">
    <property type="nucleotide sequence ID" value="NZ_CP038267.1"/>
</dbReference>
<dbReference type="Proteomes" id="UP000294894">
    <property type="component" value="Chromosome"/>
</dbReference>
<comment type="similarity">
    <text evidence="2 13">Belongs to the class-I aminoacyl-tRNA synthetase family.</text>
</comment>
<evidence type="ECO:0000256" key="11">
    <source>
        <dbReference type="ARBA" id="ARBA00023146"/>
    </source>
</evidence>
<keyword evidence="11 13" id="KW-0030">Aminoacyl-tRNA synthetase</keyword>
<keyword evidence="7 13" id="KW-0547">Nucleotide-binding</keyword>
<dbReference type="SUPFAM" id="SSF52374">
    <property type="entry name" value="Nucleotidylyl transferase"/>
    <property type="match status" value="1"/>
</dbReference>
<dbReference type="InterPro" id="IPR056411">
    <property type="entry name" value="CysS_C"/>
</dbReference>
<dbReference type="Gene3D" id="3.40.50.620">
    <property type="entry name" value="HUPs"/>
    <property type="match status" value="1"/>
</dbReference>
<evidence type="ECO:0000256" key="10">
    <source>
        <dbReference type="ARBA" id="ARBA00022917"/>
    </source>
</evidence>
<dbReference type="GO" id="GO:0005524">
    <property type="term" value="F:ATP binding"/>
    <property type="evidence" value="ECO:0007669"/>
    <property type="project" value="UniProtKB-UniRule"/>
</dbReference>
<dbReference type="PRINTS" id="PR00983">
    <property type="entry name" value="TRNASYNTHCYS"/>
</dbReference>
<dbReference type="AlphaFoldDB" id="A0A4P7GN19"/>
<keyword evidence="9 13" id="KW-0067">ATP-binding</keyword>
<proteinExistence type="inferred from homology"/>
<feature type="binding site" evidence="13">
    <location>
        <position position="240"/>
    </location>
    <ligand>
        <name>Zn(2+)</name>
        <dbReference type="ChEBI" id="CHEBI:29105"/>
    </ligand>
</feature>
<sequence length="466" mass="52088">MTLRLHDTATREVRDFVPLEEGKAGIYVCGLTVQSEPHVGHVRSAVNFDVLRRWLTHQGYDVTFIRNVTDIDDKILSKAAEQGRPWFNLAYDMHRELDRALASINVLPPTYEPGATGHVPEILELIDRLVAKGHAYAAEDGSGDVYFDVRSWPAYGELTRQKLDDMEPATDADPRGKRDPRDFALWKGWKKDSEPETAAWPSSHGPGRPGWHIECSAMARKYLGAAFDIHGGGVDLRFPHHENEQAQSRAAGDPFASYWLHNAWITTSGEKMSKSLGNSLLVPKVLEQVRGIELRFYMVSAHYRSMVEFSFDALHEAATSFRRIESFLDRAKPLVDDGWYATRIPQAFADAMDDDLGTPAAIAVLHDTVREGNRLLPDGPSEALSSRFVEVAQMLDVLGLSRSDFTDSRVDDRLTGVVDALVQGLLEERAQARADKDWARADAIRDRIKSAGIEIEDTPDGPKWSV</sequence>
<dbReference type="InterPro" id="IPR015803">
    <property type="entry name" value="Cys-tRNA-ligase"/>
</dbReference>
<accession>A0A4P7GN19</accession>
<keyword evidence="6 13" id="KW-0479">Metal-binding</keyword>
<dbReference type="NCBIfam" id="TIGR00435">
    <property type="entry name" value="cysS"/>
    <property type="match status" value="1"/>
</dbReference>
<comment type="subcellular location">
    <subcellularLocation>
        <location evidence="1 13">Cytoplasm</location>
    </subcellularLocation>
</comment>
<evidence type="ECO:0000256" key="12">
    <source>
        <dbReference type="ARBA" id="ARBA00047398"/>
    </source>
</evidence>
<evidence type="ECO:0000256" key="5">
    <source>
        <dbReference type="ARBA" id="ARBA00022598"/>
    </source>
</evidence>
<organism evidence="15 16">
    <name type="scientific">Nocardioides euryhalodurans</name>
    <dbReference type="NCBI Taxonomy" id="2518370"/>
    <lineage>
        <taxon>Bacteria</taxon>
        <taxon>Bacillati</taxon>
        <taxon>Actinomycetota</taxon>
        <taxon>Actinomycetes</taxon>
        <taxon>Propionibacteriales</taxon>
        <taxon>Nocardioidaceae</taxon>
        <taxon>Nocardioides</taxon>
    </lineage>
</organism>
<evidence type="ECO:0000256" key="13">
    <source>
        <dbReference type="HAMAP-Rule" id="MF_00041"/>
    </source>
</evidence>
<evidence type="ECO:0000313" key="15">
    <source>
        <dbReference type="EMBL" id="QBR93440.1"/>
    </source>
</evidence>